<reference evidence="2 3" key="1">
    <citation type="journal article" date="2014" name="Appl. Environ. Microbiol.">
        <title>Genomic features of a bumble bee symbiont reflect its host environment.</title>
        <authorList>
            <person name="Martinson V.G."/>
            <person name="Magoc T."/>
            <person name="Koch H."/>
            <person name="Salzberg S.L."/>
            <person name="Moran N.A."/>
        </authorList>
    </citation>
    <scope>NUCLEOTIDE SEQUENCE [LARGE SCALE GENOMIC DNA]</scope>
    <source>
        <strain evidence="2 3">Bimp</strain>
    </source>
</reference>
<accession>A0AB94ICN7</accession>
<dbReference type="GO" id="GO:0005829">
    <property type="term" value="C:cytosol"/>
    <property type="evidence" value="ECO:0007669"/>
    <property type="project" value="TreeGrafter"/>
</dbReference>
<comment type="similarity">
    <text evidence="1">Belongs to the UPF0381 family.</text>
</comment>
<evidence type="ECO:0000313" key="3">
    <source>
        <dbReference type="Proteomes" id="UP000506160"/>
    </source>
</evidence>
<keyword evidence="3" id="KW-1185">Reference proteome</keyword>
<dbReference type="NCBIfam" id="TIGR00743">
    <property type="entry name" value="DUF406 family protein"/>
    <property type="match status" value="1"/>
</dbReference>
<dbReference type="RefSeq" id="WP_024496051.1">
    <property type="nucleotide sequence ID" value="NZ_AWGA01000052.1"/>
</dbReference>
<dbReference type="Pfam" id="PF04175">
    <property type="entry name" value="DUF406"/>
    <property type="match status" value="1"/>
</dbReference>
<dbReference type="PANTHER" id="PTHR38769:SF1">
    <property type="entry name" value="UPF0381 PROTEIN YFCZ-RELATED"/>
    <property type="match status" value="1"/>
</dbReference>
<dbReference type="PANTHER" id="PTHR38769">
    <property type="entry name" value="UPF0381 PROTEIN YFCZ-RELATED"/>
    <property type="match status" value="1"/>
</dbReference>
<comment type="caution">
    <text evidence="2">The sequence shown here is derived from an EMBL/GenBank/DDBJ whole genome shotgun (WGS) entry which is preliminary data.</text>
</comment>
<organism evidence="2 3">
    <name type="scientific">Candidatus Schmidhempelia bombi str. Bimp</name>
    <dbReference type="NCBI Taxonomy" id="1387197"/>
    <lineage>
        <taxon>Bacteria</taxon>
        <taxon>Pseudomonadati</taxon>
        <taxon>Pseudomonadota</taxon>
        <taxon>Gammaproteobacteria</taxon>
        <taxon>Orbales</taxon>
        <taxon>Orbaceae</taxon>
        <taxon>Candidatus Schmidhempelia</taxon>
    </lineage>
</organism>
<dbReference type="Gene3D" id="3.30.70.860">
    <property type="match status" value="1"/>
</dbReference>
<gene>
    <name evidence="2" type="ORF">O970_05015</name>
</gene>
<dbReference type="InterPro" id="IPR035571">
    <property type="entry name" value="UPF0234-like_C"/>
</dbReference>
<dbReference type="InterPro" id="IPR005272">
    <property type="entry name" value="DUF406"/>
</dbReference>
<evidence type="ECO:0000313" key="2">
    <source>
        <dbReference type="EMBL" id="TEA27180.1"/>
    </source>
</evidence>
<dbReference type="EMBL" id="AWGA01000052">
    <property type="protein sequence ID" value="TEA27180.1"/>
    <property type="molecule type" value="Genomic_DNA"/>
</dbReference>
<protein>
    <submittedName>
        <fullName evidence="2">DUF406 family protein</fullName>
    </submittedName>
</protein>
<sequence length="98" mass="10592">MSDPLKKCSANDVAACCCVDVGTIIDNEECVAKFDQVVATEAEANALLKDLTQRAQNVQSEPCQIESHIEKVSDGYQLSATFTFCCGAESLIFQLGLR</sequence>
<dbReference type="Proteomes" id="UP000506160">
    <property type="component" value="Unassembled WGS sequence"/>
</dbReference>
<proteinExistence type="inferred from homology"/>
<name>A0AB94ICN7_9GAMM</name>
<dbReference type="AlphaFoldDB" id="A0AB94ICN7"/>
<evidence type="ECO:0000256" key="1">
    <source>
        <dbReference type="ARBA" id="ARBA00006201"/>
    </source>
</evidence>